<organism evidence="2 3">
    <name type="scientific">Thermomonas carbonis</name>
    <dbReference type="NCBI Taxonomy" id="1463158"/>
    <lineage>
        <taxon>Bacteria</taxon>
        <taxon>Pseudomonadati</taxon>
        <taxon>Pseudomonadota</taxon>
        <taxon>Gammaproteobacteria</taxon>
        <taxon>Lysobacterales</taxon>
        <taxon>Lysobacteraceae</taxon>
        <taxon>Thermomonas</taxon>
    </lineage>
</organism>
<feature type="transmembrane region" description="Helical" evidence="1">
    <location>
        <begin position="153"/>
        <end position="171"/>
    </location>
</feature>
<reference evidence="2 3" key="1">
    <citation type="submission" date="2020-08" db="EMBL/GenBank/DDBJ databases">
        <title>Genome sequence of Thermomonas carbonis KCTC 42013T.</title>
        <authorList>
            <person name="Hyun D.-W."/>
            <person name="Bae J.-W."/>
        </authorList>
    </citation>
    <scope>NUCLEOTIDE SEQUENCE [LARGE SCALE GENOMIC DNA]</scope>
    <source>
        <strain evidence="2 3">KCTC 42013</strain>
    </source>
</reference>
<keyword evidence="1" id="KW-0472">Membrane</keyword>
<gene>
    <name evidence="2" type="ORF">H9L16_13635</name>
</gene>
<evidence type="ECO:0000256" key="1">
    <source>
        <dbReference type="SAM" id="Phobius"/>
    </source>
</evidence>
<feature type="transmembrane region" description="Helical" evidence="1">
    <location>
        <begin position="127"/>
        <end position="147"/>
    </location>
</feature>
<sequence length="177" mass="18179">MQQDNAGKGNPWRLAVWGTAAGLLLLPAIAMQLGVEGVLWTAFDFIVMGVLLGSCCLAYEVAVRMSGSSAYRLGFAIAIVLGFLLVWINLAVGIIGDEDNMANAVFAGVLLVGATGALLGQLRAAGMARAMVATGIAQLLAGGYALALGSMEGGMLSGAFAALWFTSAALFHKAARR</sequence>
<evidence type="ECO:0000313" key="2">
    <source>
        <dbReference type="EMBL" id="QNN69686.1"/>
    </source>
</evidence>
<keyword evidence="1" id="KW-0812">Transmembrane</keyword>
<feature type="transmembrane region" description="Helical" evidence="1">
    <location>
        <begin position="73"/>
        <end position="95"/>
    </location>
</feature>
<proteinExistence type="predicted"/>
<dbReference type="RefSeq" id="WP_187552203.1">
    <property type="nucleotide sequence ID" value="NZ_BMZL01000001.1"/>
</dbReference>
<feature type="transmembrane region" description="Helical" evidence="1">
    <location>
        <begin position="12"/>
        <end position="33"/>
    </location>
</feature>
<evidence type="ECO:0000313" key="3">
    <source>
        <dbReference type="Proteomes" id="UP000515804"/>
    </source>
</evidence>
<dbReference type="AlphaFoldDB" id="A0A7G9SPB1"/>
<name>A0A7G9SPB1_9GAMM</name>
<keyword evidence="1" id="KW-1133">Transmembrane helix</keyword>
<feature type="transmembrane region" description="Helical" evidence="1">
    <location>
        <begin position="39"/>
        <end position="61"/>
    </location>
</feature>
<dbReference type="EMBL" id="CP060719">
    <property type="protein sequence ID" value="QNN69686.1"/>
    <property type="molecule type" value="Genomic_DNA"/>
</dbReference>
<keyword evidence="3" id="KW-1185">Reference proteome</keyword>
<accession>A0A7G9SPB1</accession>
<dbReference type="KEGG" id="tcn:H9L16_13635"/>
<dbReference type="Proteomes" id="UP000515804">
    <property type="component" value="Chromosome"/>
</dbReference>
<feature type="transmembrane region" description="Helical" evidence="1">
    <location>
        <begin position="101"/>
        <end position="120"/>
    </location>
</feature>
<protein>
    <submittedName>
        <fullName evidence="2">Uncharacterized protein</fullName>
    </submittedName>
</protein>